<accession>A0ABS8T8Y8</accession>
<sequence>EKQHKAWREAQAQVPYSLARHRQQGSNSRRDTQRRWRIQGSEALHFWRVKEWEAQRYQRFERHDAGKVLQEKILRATLELPALRSILNCLDLKILVNSHKNRAAPLNFLSKLS</sequence>
<keyword evidence="2" id="KW-1185">Reference proteome</keyword>
<protein>
    <submittedName>
        <fullName evidence="1">Uncharacterized protein</fullName>
    </submittedName>
</protein>
<proteinExistence type="predicted"/>
<reference evidence="1 2" key="1">
    <citation type="journal article" date="2021" name="BMC Genomics">
        <title>Datura genome reveals duplications of psychoactive alkaloid biosynthetic genes and high mutation rate following tissue culture.</title>
        <authorList>
            <person name="Rajewski A."/>
            <person name="Carter-House D."/>
            <person name="Stajich J."/>
            <person name="Litt A."/>
        </authorList>
    </citation>
    <scope>NUCLEOTIDE SEQUENCE [LARGE SCALE GENOMIC DNA]</scope>
    <source>
        <strain evidence="1">AR-01</strain>
    </source>
</reference>
<comment type="caution">
    <text evidence="1">The sequence shown here is derived from an EMBL/GenBank/DDBJ whole genome shotgun (WGS) entry which is preliminary data.</text>
</comment>
<organism evidence="1 2">
    <name type="scientific">Datura stramonium</name>
    <name type="common">Jimsonweed</name>
    <name type="synonym">Common thornapple</name>
    <dbReference type="NCBI Taxonomy" id="4076"/>
    <lineage>
        <taxon>Eukaryota</taxon>
        <taxon>Viridiplantae</taxon>
        <taxon>Streptophyta</taxon>
        <taxon>Embryophyta</taxon>
        <taxon>Tracheophyta</taxon>
        <taxon>Spermatophyta</taxon>
        <taxon>Magnoliopsida</taxon>
        <taxon>eudicotyledons</taxon>
        <taxon>Gunneridae</taxon>
        <taxon>Pentapetalae</taxon>
        <taxon>asterids</taxon>
        <taxon>lamiids</taxon>
        <taxon>Solanales</taxon>
        <taxon>Solanaceae</taxon>
        <taxon>Solanoideae</taxon>
        <taxon>Datureae</taxon>
        <taxon>Datura</taxon>
    </lineage>
</organism>
<gene>
    <name evidence="1" type="ORF">HAX54_005148</name>
</gene>
<evidence type="ECO:0000313" key="2">
    <source>
        <dbReference type="Proteomes" id="UP000823775"/>
    </source>
</evidence>
<dbReference type="EMBL" id="JACEIK010001250">
    <property type="protein sequence ID" value="MCD7467608.1"/>
    <property type="molecule type" value="Genomic_DNA"/>
</dbReference>
<evidence type="ECO:0000313" key="1">
    <source>
        <dbReference type="EMBL" id="MCD7467608.1"/>
    </source>
</evidence>
<dbReference type="Proteomes" id="UP000823775">
    <property type="component" value="Unassembled WGS sequence"/>
</dbReference>
<feature type="non-terminal residue" evidence="1">
    <location>
        <position position="1"/>
    </location>
</feature>
<name>A0ABS8T8Y8_DATST</name>